<dbReference type="AlphaFoldDB" id="A0AAV4P2U4"/>
<dbReference type="Proteomes" id="UP001054837">
    <property type="component" value="Unassembled WGS sequence"/>
</dbReference>
<gene>
    <name evidence="1" type="ORF">CDAR_570971</name>
</gene>
<reference evidence="1 2" key="1">
    <citation type="submission" date="2021-06" db="EMBL/GenBank/DDBJ databases">
        <title>Caerostris darwini draft genome.</title>
        <authorList>
            <person name="Kono N."/>
            <person name="Arakawa K."/>
        </authorList>
    </citation>
    <scope>NUCLEOTIDE SEQUENCE [LARGE SCALE GENOMIC DNA]</scope>
</reference>
<keyword evidence="2" id="KW-1185">Reference proteome</keyword>
<evidence type="ECO:0000313" key="1">
    <source>
        <dbReference type="EMBL" id="GIX91351.1"/>
    </source>
</evidence>
<dbReference type="EMBL" id="BPLQ01002316">
    <property type="protein sequence ID" value="GIX91351.1"/>
    <property type="molecule type" value="Genomic_DNA"/>
</dbReference>
<name>A0AAV4P2U4_9ARAC</name>
<accession>A0AAV4P2U4</accession>
<organism evidence="1 2">
    <name type="scientific">Caerostris darwini</name>
    <dbReference type="NCBI Taxonomy" id="1538125"/>
    <lineage>
        <taxon>Eukaryota</taxon>
        <taxon>Metazoa</taxon>
        <taxon>Ecdysozoa</taxon>
        <taxon>Arthropoda</taxon>
        <taxon>Chelicerata</taxon>
        <taxon>Arachnida</taxon>
        <taxon>Araneae</taxon>
        <taxon>Araneomorphae</taxon>
        <taxon>Entelegynae</taxon>
        <taxon>Araneoidea</taxon>
        <taxon>Araneidae</taxon>
        <taxon>Caerostris</taxon>
    </lineage>
</organism>
<sequence length="96" mass="11295">MRWQEICTHMKLFQKIKSRLASDRYSRARQQTRNMRGEHFECGVKSLPELQLQCSRGNKRKYKNFLLLTHVSIHLGFCVDNHSGSDFFVGCMTSLK</sequence>
<comment type="caution">
    <text evidence="1">The sequence shown here is derived from an EMBL/GenBank/DDBJ whole genome shotgun (WGS) entry which is preliminary data.</text>
</comment>
<proteinExistence type="predicted"/>
<protein>
    <submittedName>
        <fullName evidence="1">Uncharacterized protein</fullName>
    </submittedName>
</protein>
<evidence type="ECO:0000313" key="2">
    <source>
        <dbReference type="Proteomes" id="UP001054837"/>
    </source>
</evidence>